<reference evidence="2" key="1">
    <citation type="submission" date="2006-10" db="EMBL/GenBank/DDBJ databases">
        <authorList>
            <person name="Amadeo P."/>
            <person name="Zhao Q."/>
            <person name="Wortman J."/>
            <person name="Fraser-Liggett C."/>
            <person name="Carlton J."/>
        </authorList>
    </citation>
    <scope>NUCLEOTIDE SEQUENCE</scope>
    <source>
        <strain evidence="2">G3</strain>
    </source>
</reference>
<sequence>MSQNEQNETHSEDEDSEPYMLLPDVSSDEMHLVIEGSENEEVKQINEKVTNGSADMNVIPSSQCCLLV</sequence>
<protein>
    <submittedName>
        <fullName evidence="2">Uncharacterized protein</fullName>
    </submittedName>
</protein>
<accession>A2F7P8</accession>
<dbReference type="VEuPathDB" id="TrichDB:TVAGG3_0405710"/>
<proteinExistence type="predicted"/>
<organism evidence="2 3">
    <name type="scientific">Trichomonas vaginalis (strain ATCC PRA-98 / G3)</name>
    <dbReference type="NCBI Taxonomy" id="412133"/>
    <lineage>
        <taxon>Eukaryota</taxon>
        <taxon>Metamonada</taxon>
        <taxon>Parabasalia</taxon>
        <taxon>Trichomonadida</taxon>
        <taxon>Trichomonadidae</taxon>
        <taxon>Trichomonas</taxon>
    </lineage>
</organism>
<feature type="region of interest" description="Disordered" evidence="1">
    <location>
        <begin position="1"/>
        <end position="21"/>
    </location>
</feature>
<dbReference type="RefSeq" id="XP_001312005.1">
    <property type="nucleotide sequence ID" value="XM_001312004.1"/>
</dbReference>
<gene>
    <name evidence="2" type="ORF">TVAG_290220</name>
</gene>
<evidence type="ECO:0000313" key="2">
    <source>
        <dbReference type="EMBL" id="EAX99075.1"/>
    </source>
</evidence>
<evidence type="ECO:0000313" key="3">
    <source>
        <dbReference type="Proteomes" id="UP000001542"/>
    </source>
</evidence>
<dbReference type="EMBL" id="DS113651">
    <property type="protein sequence ID" value="EAX99075.1"/>
    <property type="molecule type" value="Genomic_DNA"/>
</dbReference>
<dbReference type="KEGG" id="tva:4756880"/>
<evidence type="ECO:0000256" key="1">
    <source>
        <dbReference type="SAM" id="MobiDB-lite"/>
    </source>
</evidence>
<dbReference type="VEuPathDB" id="TrichDB:TVAG_290220"/>
<dbReference type="AlphaFoldDB" id="A2F7P8"/>
<keyword evidence="3" id="KW-1185">Reference proteome</keyword>
<dbReference type="Proteomes" id="UP000001542">
    <property type="component" value="Unassembled WGS sequence"/>
</dbReference>
<reference evidence="2" key="2">
    <citation type="journal article" date="2007" name="Science">
        <title>Draft genome sequence of the sexually transmitted pathogen Trichomonas vaginalis.</title>
        <authorList>
            <person name="Carlton J.M."/>
            <person name="Hirt R.P."/>
            <person name="Silva J.C."/>
            <person name="Delcher A.L."/>
            <person name="Schatz M."/>
            <person name="Zhao Q."/>
            <person name="Wortman J.R."/>
            <person name="Bidwell S.L."/>
            <person name="Alsmark U.C.M."/>
            <person name="Besteiro S."/>
            <person name="Sicheritz-Ponten T."/>
            <person name="Noel C.J."/>
            <person name="Dacks J.B."/>
            <person name="Foster P.G."/>
            <person name="Simillion C."/>
            <person name="Van de Peer Y."/>
            <person name="Miranda-Saavedra D."/>
            <person name="Barton G.J."/>
            <person name="Westrop G.D."/>
            <person name="Mueller S."/>
            <person name="Dessi D."/>
            <person name="Fiori P.L."/>
            <person name="Ren Q."/>
            <person name="Paulsen I."/>
            <person name="Zhang H."/>
            <person name="Bastida-Corcuera F.D."/>
            <person name="Simoes-Barbosa A."/>
            <person name="Brown M.T."/>
            <person name="Hayes R.D."/>
            <person name="Mukherjee M."/>
            <person name="Okumura C.Y."/>
            <person name="Schneider R."/>
            <person name="Smith A.J."/>
            <person name="Vanacova S."/>
            <person name="Villalvazo M."/>
            <person name="Haas B.J."/>
            <person name="Pertea M."/>
            <person name="Feldblyum T.V."/>
            <person name="Utterback T.R."/>
            <person name="Shu C.L."/>
            <person name="Osoegawa K."/>
            <person name="de Jong P.J."/>
            <person name="Hrdy I."/>
            <person name="Horvathova L."/>
            <person name="Zubacova Z."/>
            <person name="Dolezal P."/>
            <person name="Malik S.B."/>
            <person name="Logsdon J.M. Jr."/>
            <person name="Henze K."/>
            <person name="Gupta A."/>
            <person name="Wang C.C."/>
            <person name="Dunne R.L."/>
            <person name="Upcroft J.A."/>
            <person name="Upcroft P."/>
            <person name="White O."/>
            <person name="Salzberg S.L."/>
            <person name="Tang P."/>
            <person name="Chiu C.-H."/>
            <person name="Lee Y.-S."/>
            <person name="Embley T.M."/>
            <person name="Coombs G.H."/>
            <person name="Mottram J.C."/>
            <person name="Tachezy J."/>
            <person name="Fraser-Liggett C.M."/>
            <person name="Johnson P.J."/>
        </authorList>
    </citation>
    <scope>NUCLEOTIDE SEQUENCE [LARGE SCALE GENOMIC DNA]</scope>
    <source>
        <strain evidence="2">G3</strain>
    </source>
</reference>
<name>A2F7P8_TRIV3</name>
<dbReference type="InParanoid" id="A2F7P8"/>